<proteinExistence type="predicted"/>
<evidence type="ECO:0000256" key="1">
    <source>
        <dbReference type="SAM" id="Phobius"/>
    </source>
</evidence>
<reference evidence="2" key="1">
    <citation type="submission" date="2017-02" db="UniProtKB">
        <authorList>
            <consortium name="WormBaseParasite"/>
        </authorList>
    </citation>
    <scope>IDENTIFICATION</scope>
</reference>
<keyword evidence="1" id="KW-0812">Transmembrane</keyword>
<protein>
    <submittedName>
        <fullName evidence="2">Uncharacterized protein</fullName>
    </submittedName>
</protein>
<evidence type="ECO:0000313" key="2">
    <source>
        <dbReference type="WBParaSite" id="BTMF_0000930301-mRNA-1"/>
    </source>
</evidence>
<feature type="transmembrane region" description="Helical" evidence="1">
    <location>
        <begin position="54"/>
        <end position="76"/>
    </location>
</feature>
<accession>A0A0R3QNL8</accession>
<organism evidence="2">
    <name type="scientific">Brugia timori</name>
    <dbReference type="NCBI Taxonomy" id="42155"/>
    <lineage>
        <taxon>Eukaryota</taxon>
        <taxon>Metazoa</taxon>
        <taxon>Ecdysozoa</taxon>
        <taxon>Nematoda</taxon>
        <taxon>Chromadorea</taxon>
        <taxon>Rhabditida</taxon>
        <taxon>Spirurina</taxon>
        <taxon>Spiruromorpha</taxon>
        <taxon>Filarioidea</taxon>
        <taxon>Onchocercidae</taxon>
        <taxon>Brugia</taxon>
    </lineage>
</organism>
<keyword evidence="1" id="KW-0472">Membrane</keyword>
<dbReference type="WBParaSite" id="BTMF_0000930301-mRNA-1">
    <property type="protein sequence ID" value="BTMF_0000930301-mRNA-1"/>
    <property type="gene ID" value="BTMF_0000930301"/>
</dbReference>
<keyword evidence="1" id="KW-1133">Transmembrane helix</keyword>
<sequence length="90" mass="10936">MTRLPFFFQQLYQEKQDGKGRKEIEDSIRKCQLYYWKIRNTFVYFIPPNPHQQATVVDCLFVASLNTFIFFFFFSYNQYYAKLESMVSAL</sequence>
<dbReference type="AlphaFoldDB" id="A0A0R3QNL8"/>
<name>A0A0R3QNL8_9BILA</name>